<comment type="similarity">
    <text evidence="1">Belongs to the HTATSF1 family.</text>
</comment>
<keyword evidence="4 6" id="KW-0694">RNA-binding</keyword>
<evidence type="ECO:0000256" key="6">
    <source>
        <dbReference type="PROSITE-ProRule" id="PRU00176"/>
    </source>
</evidence>
<dbReference type="GO" id="GO:0003723">
    <property type="term" value="F:RNA binding"/>
    <property type="evidence" value="ECO:0007669"/>
    <property type="project" value="UniProtKB-UniRule"/>
</dbReference>
<dbReference type="InterPro" id="IPR034392">
    <property type="entry name" value="TatSF1-like_RRM1"/>
</dbReference>
<proteinExistence type="inferred from homology"/>
<dbReference type="PANTHER" id="PTHR15608">
    <property type="entry name" value="SPLICING FACTOR U2AF-ASSOCIATED PROTEIN 2"/>
    <property type="match status" value="1"/>
</dbReference>
<dbReference type="Gene3D" id="3.30.70.330">
    <property type="match status" value="2"/>
</dbReference>
<evidence type="ECO:0000259" key="7">
    <source>
        <dbReference type="PROSITE" id="PS50102"/>
    </source>
</evidence>
<evidence type="ECO:0000313" key="8">
    <source>
        <dbReference type="EMBL" id="KAK6588392.1"/>
    </source>
</evidence>
<accession>A0AAV9XUU3</accession>
<dbReference type="InterPro" id="IPR034393">
    <property type="entry name" value="TatSF1-like"/>
</dbReference>
<keyword evidence="5" id="KW-0508">mRNA splicing</keyword>
<dbReference type="PANTHER" id="PTHR15608:SF0">
    <property type="entry name" value="HIV TAT-SPECIFIC FACTOR 1"/>
    <property type="match status" value="1"/>
</dbReference>
<keyword evidence="2" id="KW-0507">mRNA processing</keyword>
<dbReference type="Proteomes" id="UP001311799">
    <property type="component" value="Unassembled WGS sequence"/>
</dbReference>
<comment type="caution">
    <text evidence="8">The sequence shown here is derived from an EMBL/GenBank/DDBJ whole genome shotgun (WGS) entry which is preliminary data.</text>
</comment>
<sequence>MSIRKVDYKNRKKKSKIATITSVYVTNLPKDITSDEMKTFFSRGGIIKLDPETLEPKIKLYRDENTKEFTGNALVVYKFEQSIDIALKYLNDTEIRPGHKVNIEKAIFSKNESAKKDKSLVKDSDQITKRMKQIKAAEMEEERLLSWNNEQCPSNCNKAKSRIVVLRKMYSREEAVKYPENDPFYKELEDEVREEVSKHCQIVNVTCIPRHPFGIVCIKLKNQQDAETIIDIFNMRYFDGRQIEAHIYDGTTDFKVSCI</sequence>
<keyword evidence="3" id="KW-0677">Repeat</keyword>
<evidence type="ECO:0000313" key="9">
    <source>
        <dbReference type="Proteomes" id="UP001311799"/>
    </source>
</evidence>
<dbReference type="AlphaFoldDB" id="A0AAV9XUU3"/>
<evidence type="ECO:0000256" key="3">
    <source>
        <dbReference type="ARBA" id="ARBA00022737"/>
    </source>
</evidence>
<dbReference type="GO" id="GO:0005684">
    <property type="term" value="C:U2-type spliceosomal complex"/>
    <property type="evidence" value="ECO:0007669"/>
    <property type="project" value="TreeGrafter"/>
</dbReference>
<dbReference type="GO" id="GO:0005686">
    <property type="term" value="C:U2 snRNP"/>
    <property type="evidence" value="ECO:0007669"/>
    <property type="project" value="TreeGrafter"/>
</dbReference>
<name>A0AAV9XUU3_9CRYT</name>
<organism evidence="8 9">
    <name type="scientific">Cryptosporidium xiaoi</name>
    <dbReference type="NCBI Taxonomy" id="659607"/>
    <lineage>
        <taxon>Eukaryota</taxon>
        <taxon>Sar</taxon>
        <taxon>Alveolata</taxon>
        <taxon>Apicomplexa</taxon>
        <taxon>Conoidasida</taxon>
        <taxon>Coccidia</taxon>
        <taxon>Eucoccidiorida</taxon>
        <taxon>Eimeriorina</taxon>
        <taxon>Cryptosporidiidae</taxon>
        <taxon>Cryptosporidium</taxon>
    </lineage>
</organism>
<gene>
    <name evidence="8" type="ORF">RS030_5699</name>
</gene>
<dbReference type="InterPro" id="IPR035979">
    <property type="entry name" value="RBD_domain_sf"/>
</dbReference>
<evidence type="ECO:0000256" key="4">
    <source>
        <dbReference type="ARBA" id="ARBA00022884"/>
    </source>
</evidence>
<dbReference type="SUPFAM" id="SSF54928">
    <property type="entry name" value="RNA-binding domain, RBD"/>
    <property type="match status" value="2"/>
</dbReference>
<dbReference type="GO" id="GO:0000398">
    <property type="term" value="P:mRNA splicing, via spliceosome"/>
    <property type="evidence" value="ECO:0007669"/>
    <property type="project" value="InterPro"/>
</dbReference>
<dbReference type="Pfam" id="PF00076">
    <property type="entry name" value="RRM_1"/>
    <property type="match status" value="1"/>
</dbReference>
<dbReference type="InterPro" id="IPR012677">
    <property type="entry name" value="Nucleotide-bd_a/b_plait_sf"/>
</dbReference>
<dbReference type="CDD" id="cd12281">
    <property type="entry name" value="RRM1_TatSF1_like"/>
    <property type="match status" value="1"/>
</dbReference>
<dbReference type="SMART" id="SM00360">
    <property type="entry name" value="RRM"/>
    <property type="match status" value="2"/>
</dbReference>
<evidence type="ECO:0000256" key="5">
    <source>
        <dbReference type="ARBA" id="ARBA00023187"/>
    </source>
</evidence>
<dbReference type="InterPro" id="IPR000504">
    <property type="entry name" value="RRM_dom"/>
</dbReference>
<evidence type="ECO:0000256" key="2">
    <source>
        <dbReference type="ARBA" id="ARBA00022664"/>
    </source>
</evidence>
<protein>
    <submittedName>
        <fullName evidence="8">RNA recognition motif (RRM)-containing</fullName>
    </submittedName>
</protein>
<keyword evidence="9" id="KW-1185">Reference proteome</keyword>
<dbReference type="PROSITE" id="PS50102">
    <property type="entry name" value="RRM"/>
    <property type="match status" value="1"/>
</dbReference>
<reference evidence="8 9" key="1">
    <citation type="submission" date="2023-10" db="EMBL/GenBank/DDBJ databases">
        <title>Comparative genomics analysis reveals potential genetic determinants of host preference in Cryptosporidium xiaoi.</title>
        <authorList>
            <person name="Xiao L."/>
            <person name="Li J."/>
        </authorList>
    </citation>
    <scope>NUCLEOTIDE SEQUENCE [LARGE SCALE GENOMIC DNA]</scope>
    <source>
        <strain evidence="8 9">52996</strain>
    </source>
</reference>
<feature type="domain" description="RRM" evidence="7">
    <location>
        <begin position="21"/>
        <end position="108"/>
    </location>
</feature>
<evidence type="ECO:0000256" key="1">
    <source>
        <dbReference type="ARBA" id="ARBA00007747"/>
    </source>
</evidence>
<dbReference type="EMBL" id="JAWDEY010000033">
    <property type="protein sequence ID" value="KAK6588392.1"/>
    <property type="molecule type" value="Genomic_DNA"/>
</dbReference>